<evidence type="ECO:0000256" key="5">
    <source>
        <dbReference type="ARBA" id="ARBA00023004"/>
    </source>
</evidence>
<gene>
    <name evidence="10" type="primary">ccpA_3</name>
    <name evidence="10" type="ORF">RUM8411_02595</name>
</gene>
<keyword evidence="5 6" id="KW-0408">Iron</keyword>
<dbReference type="InterPro" id="IPR004852">
    <property type="entry name" value="Di-haem_cyt_c_peroxidsae"/>
</dbReference>
<keyword evidence="10" id="KW-0575">Peroxidase</keyword>
<dbReference type="EMBL" id="FWFP01000007">
    <property type="protein sequence ID" value="SLN53848.1"/>
    <property type="molecule type" value="Genomic_DNA"/>
</dbReference>
<evidence type="ECO:0000256" key="7">
    <source>
        <dbReference type="SAM" id="MobiDB-lite"/>
    </source>
</evidence>
<dbReference type="Pfam" id="PF03150">
    <property type="entry name" value="CCP_MauG"/>
    <property type="match status" value="1"/>
</dbReference>
<name>A0A1X6ZKN3_9RHOB</name>
<dbReference type="SUPFAM" id="SSF46626">
    <property type="entry name" value="Cytochrome c"/>
    <property type="match status" value="2"/>
</dbReference>
<dbReference type="RefSeq" id="WP_085823116.1">
    <property type="nucleotide sequence ID" value="NZ_FWFP01000007.1"/>
</dbReference>
<feature type="region of interest" description="Disordered" evidence="7">
    <location>
        <begin position="472"/>
        <end position="496"/>
    </location>
</feature>
<evidence type="ECO:0000256" key="2">
    <source>
        <dbReference type="ARBA" id="ARBA00022617"/>
    </source>
</evidence>
<dbReference type="GO" id="GO:0004130">
    <property type="term" value="F:cytochrome-c peroxidase activity"/>
    <property type="evidence" value="ECO:0007669"/>
    <property type="project" value="UniProtKB-EC"/>
</dbReference>
<dbReference type="InterPro" id="IPR009056">
    <property type="entry name" value="Cyt_c-like_dom"/>
</dbReference>
<dbReference type="GO" id="GO:0030313">
    <property type="term" value="C:cell envelope"/>
    <property type="evidence" value="ECO:0007669"/>
    <property type="project" value="UniProtKB-SubCell"/>
</dbReference>
<dbReference type="AlphaFoldDB" id="A0A1X6ZKN3"/>
<dbReference type="Gene3D" id="1.10.760.10">
    <property type="entry name" value="Cytochrome c-like domain"/>
    <property type="match status" value="2"/>
</dbReference>
<dbReference type="GO" id="GO:0020037">
    <property type="term" value="F:heme binding"/>
    <property type="evidence" value="ECO:0007669"/>
    <property type="project" value="InterPro"/>
</dbReference>
<sequence>MSIFKSYKPSICAGTALSLTLLSVAAQVRADSSASLSVPEGLHDSDYLYDGKPPQALFELGRNLFFDPILSGNRNISCGTCHDPARGTSDGVALSIGEGGIGFGPSRRTADGVIDRIPRNAQALWNIGAREYRSMFHDGRVEADPLSTFQSGYWTPAREHLPPGLDTILAAQAMFPVLSDLEMAGQKGENPVATAVTEDRVSDAWDHLAKRLGETPGYQEMFAAAFPDTDGITLVQAANALAAFQSQAFRSDDSPFDGFLSGEPMALSDAARAGAYLFYGKAGCVTCHSGALQTDHEFHAIAVPQIGPGKGHGSDTSYWRASGFGRHTEDEGRYRVTFEADDLFAFRTPSLRNVTLTGPWGHDGAFDDLEAMVRHHLDSVASLEAFDASAVPLPPLGSIIEQTAENSELIFRPLNGERRAAFDLRDRWVQSATALRSRIALANSLAPVALEDDEIAELMAFLDALTDPSARDRSDLVPQHVPSGLAPQPDPRRPRK</sequence>
<keyword evidence="8" id="KW-0732">Signal</keyword>
<feature type="chain" id="PRO_5012214191" evidence="8">
    <location>
        <begin position="31"/>
        <end position="496"/>
    </location>
</feature>
<evidence type="ECO:0000259" key="9">
    <source>
        <dbReference type="PROSITE" id="PS51007"/>
    </source>
</evidence>
<evidence type="ECO:0000256" key="3">
    <source>
        <dbReference type="ARBA" id="ARBA00022723"/>
    </source>
</evidence>
<evidence type="ECO:0000256" key="1">
    <source>
        <dbReference type="ARBA" id="ARBA00004196"/>
    </source>
</evidence>
<accession>A0A1X6ZKN3</accession>
<keyword evidence="3 6" id="KW-0479">Metal-binding</keyword>
<dbReference type="PANTHER" id="PTHR30600">
    <property type="entry name" value="CYTOCHROME C PEROXIDASE-RELATED"/>
    <property type="match status" value="1"/>
</dbReference>
<feature type="signal peptide" evidence="8">
    <location>
        <begin position="1"/>
        <end position="30"/>
    </location>
</feature>
<keyword evidence="4 10" id="KW-0560">Oxidoreductase</keyword>
<dbReference type="OrthoDB" id="9805202at2"/>
<keyword evidence="11" id="KW-1185">Reference proteome</keyword>
<dbReference type="GO" id="GO:0046872">
    <property type="term" value="F:metal ion binding"/>
    <property type="evidence" value="ECO:0007669"/>
    <property type="project" value="UniProtKB-KW"/>
</dbReference>
<evidence type="ECO:0000313" key="10">
    <source>
        <dbReference type="EMBL" id="SLN53848.1"/>
    </source>
</evidence>
<evidence type="ECO:0000256" key="8">
    <source>
        <dbReference type="SAM" id="SignalP"/>
    </source>
</evidence>
<proteinExistence type="predicted"/>
<dbReference type="InterPro" id="IPR036909">
    <property type="entry name" value="Cyt_c-like_dom_sf"/>
</dbReference>
<evidence type="ECO:0000313" key="11">
    <source>
        <dbReference type="Proteomes" id="UP000193778"/>
    </source>
</evidence>
<comment type="subcellular location">
    <subcellularLocation>
        <location evidence="1">Cell envelope</location>
    </subcellularLocation>
</comment>
<organism evidence="10 11">
    <name type="scientific">Ruegeria meonggei</name>
    <dbReference type="NCBI Taxonomy" id="1446476"/>
    <lineage>
        <taxon>Bacteria</taxon>
        <taxon>Pseudomonadati</taxon>
        <taxon>Pseudomonadota</taxon>
        <taxon>Alphaproteobacteria</taxon>
        <taxon>Rhodobacterales</taxon>
        <taxon>Roseobacteraceae</taxon>
        <taxon>Ruegeria</taxon>
    </lineage>
</organism>
<feature type="domain" description="Cytochrome c" evidence="9">
    <location>
        <begin position="269"/>
        <end position="466"/>
    </location>
</feature>
<evidence type="ECO:0000256" key="6">
    <source>
        <dbReference type="PROSITE-ProRule" id="PRU00433"/>
    </source>
</evidence>
<dbReference type="PROSITE" id="PS51007">
    <property type="entry name" value="CYTC"/>
    <property type="match status" value="1"/>
</dbReference>
<protein>
    <submittedName>
        <fullName evidence="10">Cytochrome c551 peroxidase</fullName>
        <ecNumber evidence="10">1.11.1.5</ecNumber>
    </submittedName>
</protein>
<dbReference type="GO" id="GO:0009055">
    <property type="term" value="F:electron transfer activity"/>
    <property type="evidence" value="ECO:0007669"/>
    <property type="project" value="InterPro"/>
</dbReference>
<dbReference type="EC" id="1.11.1.5" evidence="10"/>
<dbReference type="Proteomes" id="UP000193778">
    <property type="component" value="Unassembled WGS sequence"/>
</dbReference>
<keyword evidence="2 6" id="KW-0349">Heme</keyword>
<evidence type="ECO:0000256" key="4">
    <source>
        <dbReference type="ARBA" id="ARBA00023002"/>
    </source>
</evidence>
<reference evidence="11" key="1">
    <citation type="submission" date="2017-03" db="EMBL/GenBank/DDBJ databases">
        <authorList>
            <person name="Rodrigo-Torres L."/>
            <person name="Arahal R.D."/>
            <person name="Lucena T."/>
        </authorList>
    </citation>
    <scope>NUCLEOTIDE SEQUENCE [LARGE SCALE GENOMIC DNA]</scope>
    <source>
        <strain evidence="11">CECT 8411</strain>
    </source>
</reference>
<dbReference type="InterPro" id="IPR051395">
    <property type="entry name" value="Cytochrome_c_Peroxidase/MauG"/>
</dbReference>